<evidence type="ECO:0000313" key="1">
    <source>
        <dbReference type="EnsemblMetazoa" id="PPA36957.1"/>
    </source>
</evidence>
<accession>A0A8R1UP24</accession>
<dbReference type="Proteomes" id="UP000005239">
    <property type="component" value="Unassembled WGS sequence"/>
</dbReference>
<reference evidence="1" key="2">
    <citation type="submission" date="2022-06" db="UniProtKB">
        <authorList>
            <consortium name="EnsemblMetazoa"/>
        </authorList>
    </citation>
    <scope>IDENTIFICATION</scope>
    <source>
        <strain evidence="1">PS312</strain>
    </source>
</reference>
<dbReference type="AlphaFoldDB" id="A0A2A6BGQ0"/>
<dbReference type="EnsemblMetazoa" id="PPA36957.1">
    <property type="protein sequence ID" value="PPA36957.1"/>
    <property type="gene ID" value="WBGene00275326"/>
</dbReference>
<sequence length="113" mass="12787">RLATGRCRPFPFPTPSSHAVSTATARGEAVLKMECTGRACRRPDKNGEKITTLASSLLHGHLWMRERLSLSLPLLLPFDEDTGAWRDTRILTVEETERRKVVSLHCEMRAHFC</sequence>
<gene>
    <name evidence="1" type="primary">WBGene00275326</name>
</gene>
<keyword evidence="2" id="KW-1185">Reference proteome</keyword>
<evidence type="ECO:0000313" key="2">
    <source>
        <dbReference type="Proteomes" id="UP000005239"/>
    </source>
</evidence>
<name>A0A2A6BGQ0_PRIPA</name>
<proteinExistence type="predicted"/>
<reference evidence="2" key="1">
    <citation type="journal article" date="2008" name="Nat. Genet.">
        <title>The Pristionchus pacificus genome provides a unique perspective on nematode lifestyle and parasitism.</title>
        <authorList>
            <person name="Dieterich C."/>
            <person name="Clifton S.W."/>
            <person name="Schuster L.N."/>
            <person name="Chinwalla A."/>
            <person name="Delehaunty K."/>
            <person name="Dinkelacker I."/>
            <person name="Fulton L."/>
            <person name="Fulton R."/>
            <person name="Godfrey J."/>
            <person name="Minx P."/>
            <person name="Mitreva M."/>
            <person name="Roeseler W."/>
            <person name="Tian H."/>
            <person name="Witte H."/>
            <person name="Yang S.P."/>
            <person name="Wilson R.K."/>
            <person name="Sommer R.J."/>
        </authorList>
    </citation>
    <scope>NUCLEOTIDE SEQUENCE [LARGE SCALE GENOMIC DNA]</scope>
    <source>
        <strain evidence="2">PS312</strain>
    </source>
</reference>
<protein>
    <submittedName>
        <fullName evidence="1">Uncharacterized protein</fullName>
    </submittedName>
</protein>
<accession>A0A2A6BGQ0</accession>
<organism evidence="1 2">
    <name type="scientific">Pristionchus pacificus</name>
    <name type="common">Parasitic nematode worm</name>
    <dbReference type="NCBI Taxonomy" id="54126"/>
    <lineage>
        <taxon>Eukaryota</taxon>
        <taxon>Metazoa</taxon>
        <taxon>Ecdysozoa</taxon>
        <taxon>Nematoda</taxon>
        <taxon>Chromadorea</taxon>
        <taxon>Rhabditida</taxon>
        <taxon>Rhabditina</taxon>
        <taxon>Diplogasteromorpha</taxon>
        <taxon>Diplogasteroidea</taxon>
        <taxon>Neodiplogasteridae</taxon>
        <taxon>Pristionchus</taxon>
    </lineage>
</organism>